<dbReference type="InterPro" id="IPR000847">
    <property type="entry name" value="LysR_HTH_N"/>
</dbReference>
<dbReference type="GO" id="GO:0043565">
    <property type="term" value="F:sequence-specific DNA binding"/>
    <property type="evidence" value="ECO:0007669"/>
    <property type="project" value="TreeGrafter"/>
</dbReference>
<comment type="similarity">
    <text evidence="1">Belongs to the LysR transcriptional regulatory family.</text>
</comment>
<proteinExistence type="inferred from homology"/>
<organism evidence="6 7">
    <name type="scientific">Burkholderia aenigmatica</name>
    <dbReference type="NCBI Taxonomy" id="2015348"/>
    <lineage>
        <taxon>Bacteria</taxon>
        <taxon>Pseudomonadati</taxon>
        <taxon>Pseudomonadota</taxon>
        <taxon>Betaproteobacteria</taxon>
        <taxon>Burkholderiales</taxon>
        <taxon>Burkholderiaceae</taxon>
        <taxon>Burkholderia</taxon>
        <taxon>Burkholderia cepacia complex</taxon>
    </lineage>
</organism>
<dbReference type="PRINTS" id="PR00039">
    <property type="entry name" value="HTHLYSR"/>
</dbReference>
<dbReference type="RefSeq" id="WP_175220865.1">
    <property type="nucleotide sequence ID" value="NZ_CABWIL020000005.1"/>
</dbReference>
<protein>
    <submittedName>
        <fullName evidence="6">Transcriptional regulator</fullName>
    </submittedName>
</protein>
<dbReference type="InterPro" id="IPR036388">
    <property type="entry name" value="WH-like_DNA-bd_sf"/>
</dbReference>
<dbReference type="AlphaFoldDB" id="A0A6J5IW55"/>
<feature type="domain" description="HTH lysR-type" evidence="5">
    <location>
        <begin position="1"/>
        <end position="59"/>
    </location>
</feature>
<keyword evidence="2" id="KW-0805">Transcription regulation</keyword>
<dbReference type="InterPro" id="IPR058163">
    <property type="entry name" value="LysR-type_TF_proteobact-type"/>
</dbReference>
<dbReference type="PANTHER" id="PTHR30537">
    <property type="entry name" value="HTH-TYPE TRANSCRIPTIONAL REGULATOR"/>
    <property type="match status" value="1"/>
</dbReference>
<dbReference type="GO" id="GO:0006351">
    <property type="term" value="P:DNA-templated transcription"/>
    <property type="evidence" value="ECO:0007669"/>
    <property type="project" value="TreeGrafter"/>
</dbReference>
<dbReference type="InterPro" id="IPR005119">
    <property type="entry name" value="LysR_subst-bd"/>
</dbReference>
<dbReference type="InterPro" id="IPR036390">
    <property type="entry name" value="WH_DNA-bd_sf"/>
</dbReference>
<reference evidence="6 7" key="1">
    <citation type="submission" date="2020-04" db="EMBL/GenBank/DDBJ databases">
        <authorList>
            <person name="Depoorter E."/>
        </authorList>
    </citation>
    <scope>NUCLEOTIDE SEQUENCE [LARGE SCALE GENOMIC DNA]</scope>
    <source>
        <strain evidence="6 7">BCC0217</strain>
    </source>
</reference>
<dbReference type="PROSITE" id="PS50931">
    <property type="entry name" value="HTH_LYSR"/>
    <property type="match status" value="1"/>
</dbReference>
<dbReference type="SUPFAM" id="SSF46785">
    <property type="entry name" value="Winged helix' DNA-binding domain"/>
    <property type="match status" value="1"/>
</dbReference>
<evidence type="ECO:0000256" key="3">
    <source>
        <dbReference type="ARBA" id="ARBA00023125"/>
    </source>
</evidence>
<evidence type="ECO:0000256" key="4">
    <source>
        <dbReference type="ARBA" id="ARBA00023163"/>
    </source>
</evidence>
<evidence type="ECO:0000313" key="7">
    <source>
        <dbReference type="Proteomes" id="UP000494301"/>
    </source>
</evidence>
<keyword evidence="3" id="KW-0238">DNA-binding</keyword>
<dbReference type="Pfam" id="PF03466">
    <property type="entry name" value="LysR_substrate"/>
    <property type="match status" value="1"/>
</dbReference>
<dbReference type="CDD" id="cd08472">
    <property type="entry name" value="PBP2_CrgA_like_3"/>
    <property type="match status" value="1"/>
</dbReference>
<evidence type="ECO:0000256" key="2">
    <source>
        <dbReference type="ARBA" id="ARBA00023015"/>
    </source>
</evidence>
<name>A0A6J5IW55_9BURK</name>
<sequence length="304" mass="33411">MDRFDSMRAFARVVELGSFTRAANSLNLQKTTVSAQISALERGLGVRLLNRTTRRVTATPEGGIYYERVVSLLSDLDEAEAAVTTSKVEPKGRLRIDMPPAIGHRIVIPALGSFIERYPGIVLEVGCTDRPVDLVGEGIDCVIRGNLIHDEGLVARALGVFDIATCASPAYLEKYGTPATPMEMENHLVCRLFSPKNRRFFEFNFTKNGVRTNVKGRHVAAYNDIESSLTGALSGLGIVQLPLYILEEHLATGRLTRILTDYTSEGVPVNLLYPENRMLSAKVKAFASWSRDLFASTKHVNVAA</sequence>
<dbReference type="Pfam" id="PF00126">
    <property type="entry name" value="HTH_1"/>
    <property type="match status" value="1"/>
</dbReference>
<keyword evidence="4" id="KW-0804">Transcription</keyword>
<dbReference type="SUPFAM" id="SSF53850">
    <property type="entry name" value="Periplasmic binding protein-like II"/>
    <property type="match status" value="1"/>
</dbReference>
<dbReference type="Gene3D" id="1.10.10.10">
    <property type="entry name" value="Winged helix-like DNA-binding domain superfamily/Winged helix DNA-binding domain"/>
    <property type="match status" value="1"/>
</dbReference>
<dbReference type="GO" id="GO:0003700">
    <property type="term" value="F:DNA-binding transcription factor activity"/>
    <property type="evidence" value="ECO:0007669"/>
    <property type="project" value="InterPro"/>
</dbReference>
<dbReference type="Proteomes" id="UP000494301">
    <property type="component" value="Unassembled WGS sequence"/>
</dbReference>
<gene>
    <name evidence="6" type="ORF">BLA3211_01639</name>
</gene>
<accession>A0A6J5IW55</accession>
<dbReference type="Gene3D" id="3.40.190.290">
    <property type="match status" value="1"/>
</dbReference>
<dbReference type="EMBL" id="CABWIL020000005">
    <property type="protein sequence ID" value="CAB3962253.1"/>
    <property type="molecule type" value="Genomic_DNA"/>
</dbReference>
<dbReference type="PANTHER" id="PTHR30537:SF72">
    <property type="entry name" value="LYSR FAMILY TRANSCRIPTIONAL REGULATOR"/>
    <property type="match status" value="1"/>
</dbReference>
<evidence type="ECO:0000259" key="5">
    <source>
        <dbReference type="PROSITE" id="PS50931"/>
    </source>
</evidence>
<dbReference type="FunFam" id="1.10.10.10:FF:000001">
    <property type="entry name" value="LysR family transcriptional regulator"/>
    <property type="match status" value="1"/>
</dbReference>
<evidence type="ECO:0000313" key="6">
    <source>
        <dbReference type="EMBL" id="CAB3962253.1"/>
    </source>
</evidence>
<evidence type="ECO:0000256" key="1">
    <source>
        <dbReference type="ARBA" id="ARBA00009437"/>
    </source>
</evidence>